<evidence type="ECO:0000313" key="3">
    <source>
        <dbReference type="Proteomes" id="UP000015688"/>
    </source>
</evidence>
<feature type="coiled-coil region" evidence="1">
    <location>
        <begin position="30"/>
        <end position="78"/>
    </location>
</feature>
<gene>
    <name evidence="2" type="ORF">C672_2698</name>
</gene>
<dbReference type="RefSeq" id="WP_021433790.1">
    <property type="nucleotide sequence ID" value="NZ_AVNC01000015.1"/>
</dbReference>
<organism evidence="2 3">
    <name type="scientific">Paraclostridium bifermentans ATCC 638 = DSM 14991</name>
    <dbReference type="NCBI Taxonomy" id="1233171"/>
    <lineage>
        <taxon>Bacteria</taxon>
        <taxon>Bacillati</taxon>
        <taxon>Bacillota</taxon>
        <taxon>Clostridia</taxon>
        <taxon>Peptostreptococcales</taxon>
        <taxon>Peptostreptococcaceae</taxon>
        <taxon>Paraclostridium</taxon>
    </lineage>
</organism>
<dbReference type="InterPro" id="IPR054688">
    <property type="entry name" value="CD1247_N"/>
</dbReference>
<proteinExistence type="predicted"/>
<dbReference type="GeneID" id="67473533"/>
<dbReference type="AlphaFoldDB" id="T4VJ65"/>
<evidence type="ECO:0008006" key="4">
    <source>
        <dbReference type="Google" id="ProtNLM"/>
    </source>
</evidence>
<dbReference type="PATRIC" id="fig|1233171.3.peg.2587"/>
<dbReference type="Proteomes" id="UP000015688">
    <property type="component" value="Unassembled WGS sequence"/>
</dbReference>
<protein>
    <recommendedName>
        <fullName evidence="4">Zinc ribbon domain-containing protein</fullName>
    </recommendedName>
</protein>
<evidence type="ECO:0000313" key="2">
    <source>
        <dbReference type="EMBL" id="EQK43754.1"/>
    </source>
</evidence>
<sequence length="148" mass="17160">MKYLYEEVAYLKGLAEGLEISEETKEGKIINKIVDVLESFADAIVELEEEQIELIDYVESIDEDLSDIEDDIYEEEDEDDEDDDDEEYNYIEMECPNCNDFVEIDEDLLYNEDIDIVCPNCQAVILSAEDECECSDECICDCDCHDEK</sequence>
<accession>T4VJ65</accession>
<dbReference type="EMBL" id="AVNC01000015">
    <property type="protein sequence ID" value="EQK43754.1"/>
    <property type="molecule type" value="Genomic_DNA"/>
</dbReference>
<comment type="caution">
    <text evidence="2">The sequence shown here is derived from an EMBL/GenBank/DDBJ whole genome shotgun (WGS) entry which is preliminary data.</text>
</comment>
<reference evidence="2 3" key="1">
    <citation type="submission" date="2013-06" db="EMBL/GenBank/DDBJ databases">
        <authorList>
            <person name="Walk S."/>
            <person name="Aronoff D."/>
            <person name="Young V.Y."/>
            <person name="Marsh J."/>
            <person name="Harrison L."/>
            <person name="Daugherty S.C."/>
            <person name="Shefchek K.A."/>
            <person name="Hine E.E."/>
            <person name="Tallon L.J."/>
            <person name="Sadzewicz L.K."/>
            <person name="Rasko D.A."/>
        </authorList>
    </citation>
    <scope>NUCLEOTIDE SEQUENCE [LARGE SCALE GENOMIC DNA]</scope>
    <source>
        <strain evidence="2 3">ATCC 638</strain>
    </source>
</reference>
<dbReference type="NCBIfam" id="NF045650">
    <property type="entry name" value="CD1247_Nterm"/>
    <property type="match status" value="1"/>
</dbReference>
<evidence type="ECO:0000256" key="1">
    <source>
        <dbReference type="SAM" id="Coils"/>
    </source>
</evidence>
<name>T4VJ65_PARBF</name>
<keyword evidence="1" id="KW-0175">Coiled coil</keyword>